<dbReference type="RefSeq" id="WP_038129350.1">
    <property type="nucleotide sequence ID" value="NZ_AUNB01000017.1"/>
</dbReference>
<dbReference type="EMBL" id="AUNB01000017">
    <property type="protein sequence ID" value="KEO60614.1"/>
    <property type="molecule type" value="Genomic_DNA"/>
</dbReference>
<dbReference type="OrthoDB" id="7847173at2"/>
<name>A0A074JVZ5_9RHOB</name>
<sequence length="258" mass="28106">MTRRHHLFIASPASGALGAHVARTLASGQKDLAKAGYGAAVLGPHRSGQIHLDAALIGQAECGLFHFFGDARARATRFAQRLSAPVGRVVIQTLPYDQYYPMMWRQLAVTRALNPFAGATTRLVERPRGWAQVIEDLHAALQPQEIVVLPAPVLVDEALAALVPGARLDARTPALADHSDSEIAMMQRLLRANVTLAPQQMHRLSKFHARQPQGAPLAGFDVLETMKLRQRYSCDMDQIAAMARTRIGADLEFAIAAQ</sequence>
<comment type="caution">
    <text evidence="1">The sequence shown here is derived from an EMBL/GenBank/DDBJ whole genome shotgun (WGS) entry which is preliminary data.</text>
</comment>
<proteinExistence type="predicted"/>
<dbReference type="Proteomes" id="UP000027471">
    <property type="component" value="Unassembled WGS sequence"/>
</dbReference>
<evidence type="ECO:0008006" key="3">
    <source>
        <dbReference type="Google" id="ProtNLM"/>
    </source>
</evidence>
<keyword evidence="2" id="KW-1185">Reference proteome</keyword>
<organism evidence="1 2">
    <name type="scientific">Thioclava indica</name>
    <dbReference type="NCBI Taxonomy" id="1353528"/>
    <lineage>
        <taxon>Bacteria</taxon>
        <taxon>Pseudomonadati</taxon>
        <taxon>Pseudomonadota</taxon>
        <taxon>Alphaproteobacteria</taxon>
        <taxon>Rhodobacterales</taxon>
        <taxon>Paracoccaceae</taxon>
        <taxon>Thioclava</taxon>
    </lineage>
</organism>
<dbReference type="AlphaFoldDB" id="A0A074JVZ5"/>
<reference evidence="1 2" key="1">
    <citation type="journal article" date="2015" name="Antonie Van Leeuwenhoek">
        <title>Thioclava indica sp. nov., isolated from surface seawater of the Indian Ocean.</title>
        <authorList>
            <person name="Liu Y."/>
            <person name="Lai Q."/>
            <person name="Du J."/>
            <person name="Xu H."/>
            <person name="Jiang L."/>
            <person name="Shao Z."/>
        </authorList>
    </citation>
    <scope>NUCLEOTIDE SEQUENCE [LARGE SCALE GENOMIC DNA]</scope>
    <source>
        <strain evidence="1 2">DT23-4</strain>
    </source>
</reference>
<evidence type="ECO:0000313" key="1">
    <source>
        <dbReference type="EMBL" id="KEO60614.1"/>
    </source>
</evidence>
<gene>
    <name evidence="1" type="ORF">DT23_12910</name>
</gene>
<dbReference type="eggNOG" id="ENOG50300F8">
    <property type="taxonomic scope" value="Bacteria"/>
</dbReference>
<accession>A0A074JVZ5</accession>
<evidence type="ECO:0000313" key="2">
    <source>
        <dbReference type="Proteomes" id="UP000027471"/>
    </source>
</evidence>
<protein>
    <recommendedName>
        <fullName evidence="3">Sulphotransferase Stf0 domain-containing protein</fullName>
    </recommendedName>
</protein>